<keyword evidence="1" id="KW-1133">Transmembrane helix</keyword>
<feature type="transmembrane region" description="Helical" evidence="1">
    <location>
        <begin position="27"/>
        <end position="49"/>
    </location>
</feature>
<sequence length="62" mass="7587">MSRKITKLTDSYEDNDEFKKLKQYPNAFMCIYWFVSLIGFSIMSASLYYNWVFEIFATWKFE</sequence>
<dbReference type="Proteomes" id="UP000789405">
    <property type="component" value="Unassembled WGS sequence"/>
</dbReference>
<dbReference type="AlphaFoldDB" id="A0A9N9F6C2"/>
<keyword evidence="1" id="KW-0472">Membrane</keyword>
<comment type="caution">
    <text evidence="2">The sequence shown here is derived from an EMBL/GenBank/DDBJ whole genome shotgun (WGS) entry which is preliminary data.</text>
</comment>
<protein>
    <submittedName>
        <fullName evidence="2">2697_t:CDS:1</fullName>
    </submittedName>
</protein>
<gene>
    <name evidence="2" type="ORF">DERYTH_LOCUS3470</name>
</gene>
<keyword evidence="1" id="KW-0812">Transmembrane</keyword>
<reference evidence="2" key="1">
    <citation type="submission" date="2021-06" db="EMBL/GenBank/DDBJ databases">
        <authorList>
            <person name="Kallberg Y."/>
            <person name="Tangrot J."/>
            <person name="Rosling A."/>
        </authorList>
    </citation>
    <scope>NUCLEOTIDE SEQUENCE</scope>
    <source>
        <strain evidence="2">MA453B</strain>
    </source>
</reference>
<dbReference type="EMBL" id="CAJVPY010001225">
    <property type="protein sequence ID" value="CAG8512775.1"/>
    <property type="molecule type" value="Genomic_DNA"/>
</dbReference>
<accession>A0A9N9F6C2</accession>
<name>A0A9N9F6C2_9GLOM</name>
<evidence type="ECO:0000313" key="3">
    <source>
        <dbReference type="Proteomes" id="UP000789405"/>
    </source>
</evidence>
<organism evidence="2 3">
    <name type="scientific">Dentiscutata erythropus</name>
    <dbReference type="NCBI Taxonomy" id="1348616"/>
    <lineage>
        <taxon>Eukaryota</taxon>
        <taxon>Fungi</taxon>
        <taxon>Fungi incertae sedis</taxon>
        <taxon>Mucoromycota</taxon>
        <taxon>Glomeromycotina</taxon>
        <taxon>Glomeromycetes</taxon>
        <taxon>Diversisporales</taxon>
        <taxon>Gigasporaceae</taxon>
        <taxon>Dentiscutata</taxon>
    </lineage>
</organism>
<evidence type="ECO:0000256" key="1">
    <source>
        <dbReference type="SAM" id="Phobius"/>
    </source>
</evidence>
<evidence type="ECO:0000313" key="2">
    <source>
        <dbReference type="EMBL" id="CAG8512775.1"/>
    </source>
</evidence>
<keyword evidence="3" id="KW-1185">Reference proteome</keyword>
<proteinExistence type="predicted"/>